<keyword evidence="5" id="KW-0804">Transcription</keyword>
<feature type="region of interest" description="Disordered" evidence="8">
    <location>
        <begin position="471"/>
        <end position="496"/>
    </location>
</feature>
<evidence type="ECO:0000313" key="11">
    <source>
        <dbReference type="Proteomes" id="UP000316759"/>
    </source>
</evidence>
<name>A0A504YG58_FASGI</name>
<keyword evidence="2" id="KW-0805">Transcription regulation</keyword>
<dbReference type="GO" id="GO:0005634">
    <property type="term" value="C:nucleus"/>
    <property type="evidence" value="ECO:0007669"/>
    <property type="project" value="UniProtKB-SubCell"/>
</dbReference>
<dbReference type="GO" id="GO:0000981">
    <property type="term" value="F:DNA-binding transcription factor activity, RNA polymerase II-specific"/>
    <property type="evidence" value="ECO:0007669"/>
    <property type="project" value="TreeGrafter"/>
</dbReference>
<evidence type="ECO:0000256" key="8">
    <source>
        <dbReference type="SAM" id="MobiDB-lite"/>
    </source>
</evidence>
<dbReference type="InterPro" id="IPR004827">
    <property type="entry name" value="bZIP"/>
</dbReference>
<dbReference type="PROSITE" id="PS50217">
    <property type="entry name" value="BZIP"/>
    <property type="match status" value="1"/>
</dbReference>
<comment type="caution">
    <text evidence="10">The sequence shown here is derived from an EMBL/GenBank/DDBJ whole genome shotgun (WGS) entry which is preliminary data.</text>
</comment>
<proteinExistence type="predicted"/>
<comment type="subcellular location">
    <subcellularLocation>
        <location evidence="1">Nucleus</location>
    </subcellularLocation>
</comment>
<evidence type="ECO:0000313" key="10">
    <source>
        <dbReference type="EMBL" id="TPP59259.1"/>
    </source>
</evidence>
<dbReference type="InterPro" id="IPR046347">
    <property type="entry name" value="bZIP_sf"/>
</dbReference>
<evidence type="ECO:0000256" key="7">
    <source>
        <dbReference type="SAM" id="Coils"/>
    </source>
</evidence>
<dbReference type="PROSITE" id="PS00036">
    <property type="entry name" value="BZIP_BASIC"/>
    <property type="match status" value="1"/>
</dbReference>
<evidence type="ECO:0000256" key="6">
    <source>
        <dbReference type="ARBA" id="ARBA00023242"/>
    </source>
</evidence>
<feature type="domain" description="BZIP" evidence="9">
    <location>
        <begin position="377"/>
        <end position="440"/>
    </location>
</feature>
<feature type="region of interest" description="Disordered" evidence="8">
    <location>
        <begin position="252"/>
        <end position="275"/>
    </location>
</feature>
<evidence type="ECO:0000259" key="9">
    <source>
        <dbReference type="PROSITE" id="PS50217"/>
    </source>
</evidence>
<sequence>MVDAFEEIDTSDLCFSPQNHQWMPDLFEEVHEEPLSQDDLLTDAVSEIMKFRTDIPDLPLDEGVVLGDLLNEVPHASENENLSVHSFGSNRASEESSGYVSCVMSSGTPSPTTSPHPKVESPNSHIHDVGRNVEITHLPVVKNEFEELRSTVNASQTHDLISQRHLFRSHLSTSVSASNGRVHFIVRPGTSVSLAGKTKIGIDNPLYCNIRRLTPFNGIKNQSDMSEVKALNSNNKTSNFVHIMKTPGVRALAVSPGNTTSTSSSDSDVREGNDDVCMTPYAQFHVKPPNQLGSDSTGRSSRFKSPIEFSHHYSQFNRSDSPAPRVHSRPRSPMRVDRPDVSPSGVLILTDEEKRTLVTEGYSIPTRLPLSKQDERNLKKVRRKIKNKISAQESRRKKKEYLEALERKISIYSQENLDLKRRVDGLESTNRSLLGQLRLLQQLINKSKTSSASGGSNTVCSATASAFSHHSDSSKSAYRTNGNNNSNVGINSNSSHSSDAGIVGGGKGGSASTCLMVFALFFTALLVGKPPPTTSQQNSLGSGLIFAPPPQGLLDNLISHGPAGFVPGSLSQIGYTWSRRPVYGPYHNNRIRAPSWFSTNGTLPVRSVPLLSQPDVAVDCMRSTNWPCSTLPINRGYQTRSASKITLEPAPRSRLLGDPNELDECSASPRTFWSFLFGSGGMTKSDEPDDADQVCSRSDPSCFWSEEDNGHVATEFELALDSVALKQTSELVGLHANRTTTTDTADSSASRSLEIVATVPFLISVA</sequence>
<dbReference type="GO" id="GO:0035497">
    <property type="term" value="F:cAMP response element binding"/>
    <property type="evidence" value="ECO:0007669"/>
    <property type="project" value="TreeGrafter"/>
</dbReference>
<dbReference type="STRING" id="46835.A0A504YG58"/>
<keyword evidence="3" id="KW-0238">DNA-binding</keyword>
<evidence type="ECO:0000256" key="1">
    <source>
        <dbReference type="ARBA" id="ARBA00004123"/>
    </source>
</evidence>
<accession>A0A504YG58</accession>
<dbReference type="SUPFAM" id="SSF57959">
    <property type="entry name" value="Leucine zipper domain"/>
    <property type="match status" value="1"/>
</dbReference>
<dbReference type="AlphaFoldDB" id="A0A504YG58"/>
<dbReference type="Pfam" id="PF00170">
    <property type="entry name" value="bZIP_1"/>
    <property type="match status" value="1"/>
</dbReference>
<dbReference type="Gene3D" id="1.20.5.170">
    <property type="match status" value="1"/>
</dbReference>
<feature type="compositionally biased region" description="Low complexity" evidence="8">
    <location>
        <begin position="105"/>
        <end position="116"/>
    </location>
</feature>
<keyword evidence="4" id="KW-0010">Activator</keyword>
<dbReference type="SMART" id="SM00338">
    <property type="entry name" value="BRLZ"/>
    <property type="match status" value="1"/>
</dbReference>
<feature type="region of interest" description="Disordered" evidence="8">
    <location>
        <begin position="313"/>
        <end position="343"/>
    </location>
</feature>
<protein>
    <submittedName>
        <fullName evidence="10">Cyclic AMP-responsive element-binding protein 3 protein 1</fullName>
    </submittedName>
</protein>
<dbReference type="Proteomes" id="UP000316759">
    <property type="component" value="Unassembled WGS sequence"/>
</dbReference>
<keyword evidence="7" id="KW-0175">Coiled coil</keyword>
<reference evidence="10 11" key="1">
    <citation type="submission" date="2019-04" db="EMBL/GenBank/DDBJ databases">
        <title>Annotation for the trematode Fasciola gigantica.</title>
        <authorList>
            <person name="Choi Y.-J."/>
        </authorList>
    </citation>
    <scope>NUCLEOTIDE SEQUENCE [LARGE SCALE GENOMIC DNA]</scope>
    <source>
        <strain evidence="10">Uganda_cow_1</strain>
    </source>
</reference>
<evidence type="ECO:0000256" key="3">
    <source>
        <dbReference type="ARBA" id="ARBA00023125"/>
    </source>
</evidence>
<keyword evidence="6" id="KW-0539">Nucleus</keyword>
<dbReference type="EMBL" id="SUNJ01010941">
    <property type="protein sequence ID" value="TPP59259.1"/>
    <property type="molecule type" value="Genomic_DNA"/>
</dbReference>
<dbReference type="PANTHER" id="PTHR46004">
    <property type="entry name" value="CYCLIC AMP RESPONSE ELEMENT-BINDING PROTEIN A"/>
    <property type="match status" value="1"/>
</dbReference>
<evidence type="ECO:0000256" key="4">
    <source>
        <dbReference type="ARBA" id="ARBA00023159"/>
    </source>
</evidence>
<keyword evidence="11" id="KW-1185">Reference proteome</keyword>
<evidence type="ECO:0000256" key="2">
    <source>
        <dbReference type="ARBA" id="ARBA00023015"/>
    </source>
</evidence>
<gene>
    <name evidence="10" type="ORF">FGIG_08647</name>
</gene>
<organism evidence="10 11">
    <name type="scientific">Fasciola gigantica</name>
    <name type="common">Giant liver fluke</name>
    <dbReference type="NCBI Taxonomy" id="46835"/>
    <lineage>
        <taxon>Eukaryota</taxon>
        <taxon>Metazoa</taxon>
        <taxon>Spiralia</taxon>
        <taxon>Lophotrochozoa</taxon>
        <taxon>Platyhelminthes</taxon>
        <taxon>Trematoda</taxon>
        <taxon>Digenea</taxon>
        <taxon>Plagiorchiida</taxon>
        <taxon>Echinostomata</taxon>
        <taxon>Echinostomatoidea</taxon>
        <taxon>Fasciolidae</taxon>
        <taxon>Fasciola</taxon>
    </lineage>
</organism>
<feature type="coiled-coil region" evidence="7">
    <location>
        <begin position="395"/>
        <end position="422"/>
    </location>
</feature>
<dbReference type="FunFam" id="1.20.5.170:FF:000054">
    <property type="entry name" value="Cyclic AMP-responsive element-binding protein 3-like 2"/>
    <property type="match status" value="1"/>
</dbReference>
<evidence type="ECO:0000256" key="5">
    <source>
        <dbReference type="ARBA" id="ARBA00023163"/>
    </source>
</evidence>
<dbReference type="PANTHER" id="PTHR46004:SF3">
    <property type="entry name" value="CYCLIC AMP RESPONSE ELEMENT-BINDING PROTEIN A"/>
    <property type="match status" value="1"/>
</dbReference>
<dbReference type="OrthoDB" id="674948at2759"/>
<dbReference type="CDD" id="cd14689">
    <property type="entry name" value="bZIP_CREB3"/>
    <property type="match status" value="1"/>
</dbReference>
<feature type="region of interest" description="Disordered" evidence="8">
    <location>
        <begin position="100"/>
        <end position="126"/>
    </location>
</feature>